<reference evidence="9 10" key="1">
    <citation type="submission" date="2018-05" db="EMBL/GenBank/DDBJ databases">
        <title>Rhodohalobacter halophilus gen. nov., sp. nov., a moderately halophilic member of the family Balneolaceae.</title>
        <authorList>
            <person name="Liu Z.-W."/>
        </authorList>
    </citation>
    <scope>NUCLEOTIDE SEQUENCE [LARGE SCALE GENOMIC DNA]</scope>
    <source>
        <strain evidence="9 10">8A47</strain>
    </source>
</reference>
<keyword evidence="6" id="KW-0489">Methyltransferase</keyword>
<evidence type="ECO:0000256" key="5">
    <source>
        <dbReference type="ARBA" id="ARBA00022490"/>
    </source>
</evidence>
<evidence type="ECO:0000313" key="9">
    <source>
        <dbReference type="EMBL" id="PWN05579.1"/>
    </source>
</evidence>
<dbReference type="PROSITE" id="PS51585">
    <property type="entry name" value="SAM_MT_TPMT"/>
    <property type="match status" value="1"/>
</dbReference>
<evidence type="ECO:0000256" key="3">
    <source>
        <dbReference type="ARBA" id="ARBA00008145"/>
    </source>
</evidence>
<accession>A0A316TQQ5</accession>
<dbReference type="RefSeq" id="WP_109647607.1">
    <property type="nucleotide sequence ID" value="NZ_QGGB01000009.1"/>
</dbReference>
<proteinExistence type="inferred from homology"/>
<evidence type="ECO:0000256" key="7">
    <source>
        <dbReference type="ARBA" id="ARBA00022679"/>
    </source>
</evidence>
<dbReference type="FunFam" id="3.40.50.150:FF:000101">
    <property type="entry name" value="Thiopurine S-methyltransferase"/>
    <property type="match status" value="1"/>
</dbReference>
<dbReference type="InterPro" id="IPR029063">
    <property type="entry name" value="SAM-dependent_MTases_sf"/>
</dbReference>
<dbReference type="SUPFAM" id="SSF53335">
    <property type="entry name" value="S-adenosyl-L-methionine-dependent methyltransferases"/>
    <property type="match status" value="1"/>
</dbReference>
<dbReference type="GO" id="GO:0008119">
    <property type="term" value="F:thiopurine S-methyltransferase activity"/>
    <property type="evidence" value="ECO:0007669"/>
    <property type="project" value="UniProtKB-EC"/>
</dbReference>
<keyword evidence="8" id="KW-0949">S-adenosyl-L-methionine</keyword>
<dbReference type="EC" id="2.1.1.67" evidence="4"/>
<dbReference type="OrthoDB" id="9778208at2"/>
<comment type="catalytic activity">
    <reaction evidence="1">
        <text>S-adenosyl-L-methionine + a thiopurine = S-adenosyl-L-homocysteine + a thiopurine S-methylether.</text>
        <dbReference type="EC" id="2.1.1.67"/>
    </reaction>
</comment>
<name>A0A316TQQ5_9BACT</name>
<evidence type="ECO:0000256" key="8">
    <source>
        <dbReference type="ARBA" id="ARBA00022691"/>
    </source>
</evidence>
<dbReference type="GO" id="GO:0005737">
    <property type="term" value="C:cytoplasm"/>
    <property type="evidence" value="ECO:0007669"/>
    <property type="project" value="UniProtKB-SubCell"/>
</dbReference>
<dbReference type="Pfam" id="PF05724">
    <property type="entry name" value="TPMT"/>
    <property type="match status" value="1"/>
</dbReference>
<dbReference type="InterPro" id="IPR025835">
    <property type="entry name" value="Thiopurine_S-MeTrfase"/>
</dbReference>
<evidence type="ECO:0000256" key="4">
    <source>
        <dbReference type="ARBA" id="ARBA00011905"/>
    </source>
</evidence>
<gene>
    <name evidence="9" type="ORF">DDZ15_13325</name>
</gene>
<dbReference type="HAMAP" id="MF_00812">
    <property type="entry name" value="Thiopur_methtran"/>
    <property type="match status" value="1"/>
</dbReference>
<dbReference type="PANTHER" id="PTHR10259">
    <property type="entry name" value="THIOPURINE S-METHYLTRANSFERASE"/>
    <property type="match status" value="1"/>
</dbReference>
<evidence type="ECO:0000256" key="2">
    <source>
        <dbReference type="ARBA" id="ARBA00004496"/>
    </source>
</evidence>
<comment type="similarity">
    <text evidence="3">Belongs to the class I-like SAM-binding methyltransferase superfamily. TPMT family.</text>
</comment>
<comment type="caution">
    <text evidence="9">The sequence shown here is derived from an EMBL/GenBank/DDBJ whole genome shotgun (WGS) entry which is preliminary data.</text>
</comment>
<keyword evidence="7" id="KW-0808">Transferase</keyword>
<keyword evidence="5" id="KW-0963">Cytoplasm</keyword>
<organism evidence="9 10">
    <name type="scientific">Rhodohalobacter mucosus</name>
    <dbReference type="NCBI Taxonomy" id="2079485"/>
    <lineage>
        <taxon>Bacteria</taxon>
        <taxon>Pseudomonadati</taxon>
        <taxon>Balneolota</taxon>
        <taxon>Balneolia</taxon>
        <taxon>Balneolales</taxon>
        <taxon>Balneolaceae</taxon>
        <taxon>Rhodohalobacter</taxon>
    </lineage>
</organism>
<sequence length="223" mass="25520">MELSYWRSRWNKGNVGFHMPGGYPGLSKYWHSLPIPQPPTVLVPLCGKSEDLDFLTHNASQVTGVEISETAVRSYFDERGIVPEESCSHGFSILSHENLQIWIGDFFRFPETTGKKFDLIYDKAALIALPDAARTRYAKKIEALIAEHPKPHGLLHHFEYNQEEMNGPPFSVPLTEIDSLFGSLFTITILEEVEPEPGKYEKFRRRGLISTLKERFLFLHPKC</sequence>
<evidence type="ECO:0000256" key="1">
    <source>
        <dbReference type="ARBA" id="ARBA00000903"/>
    </source>
</evidence>
<evidence type="ECO:0000313" key="10">
    <source>
        <dbReference type="Proteomes" id="UP000245533"/>
    </source>
</evidence>
<evidence type="ECO:0000256" key="6">
    <source>
        <dbReference type="ARBA" id="ARBA00022603"/>
    </source>
</evidence>
<dbReference type="Gene3D" id="3.40.50.150">
    <property type="entry name" value="Vaccinia Virus protein VP39"/>
    <property type="match status" value="1"/>
</dbReference>
<dbReference type="GO" id="GO:0032259">
    <property type="term" value="P:methylation"/>
    <property type="evidence" value="ECO:0007669"/>
    <property type="project" value="UniProtKB-KW"/>
</dbReference>
<comment type="subcellular location">
    <subcellularLocation>
        <location evidence="2">Cytoplasm</location>
    </subcellularLocation>
</comment>
<dbReference type="PANTHER" id="PTHR10259:SF11">
    <property type="entry name" value="THIOPURINE S-METHYLTRANSFERASE"/>
    <property type="match status" value="1"/>
</dbReference>
<protein>
    <recommendedName>
        <fullName evidence="4">thiopurine S-methyltransferase</fullName>
        <ecNumber evidence="4">2.1.1.67</ecNumber>
    </recommendedName>
</protein>
<dbReference type="AlphaFoldDB" id="A0A316TQQ5"/>
<dbReference type="EMBL" id="QGGB01000009">
    <property type="protein sequence ID" value="PWN05579.1"/>
    <property type="molecule type" value="Genomic_DNA"/>
</dbReference>
<dbReference type="Proteomes" id="UP000245533">
    <property type="component" value="Unassembled WGS sequence"/>
</dbReference>
<keyword evidence="10" id="KW-1185">Reference proteome</keyword>
<dbReference type="PIRSF" id="PIRSF023956">
    <property type="entry name" value="Thiopurine_S-methyltransferase"/>
    <property type="match status" value="1"/>
</dbReference>
<dbReference type="InterPro" id="IPR008854">
    <property type="entry name" value="TPMT"/>
</dbReference>